<organism evidence="2 3">
    <name type="scientific">Neorickettsia helminthoeca str. Oregon</name>
    <dbReference type="NCBI Taxonomy" id="1286528"/>
    <lineage>
        <taxon>Bacteria</taxon>
        <taxon>Pseudomonadati</taxon>
        <taxon>Pseudomonadota</taxon>
        <taxon>Alphaproteobacteria</taxon>
        <taxon>Rickettsiales</taxon>
        <taxon>Anaplasmataceae</taxon>
        <taxon>Neorickettsia</taxon>
    </lineage>
</organism>
<feature type="domain" description="Dihydroneopterin aldolase/epimerase" evidence="1">
    <location>
        <begin position="3"/>
        <end position="91"/>
    </location>
</feature>
<dbReference type="EMBL" id="CP007481">
    <property type="protein sequence ID" value="AHX11417.1"/>
    <property type="molecule type" value="Genomic_DNA"/>
</dbReference>
<dbReference type="SMART" id="SM00905">
    <property type="entry name" value="FolB"/>
    <property type="match status" value="1"/>
</dbReference>
<evidence type="ECO:0000313" key="2">
    <source>
        <dbReference type="EMBL" id="AHX11417.1"/>
    </source>
</evidence>
<name>X5GWJ1_9RICK</name>
<dbReference type="Proteomes" id="UP000023755">
    <property type="component" value="Chromosome"/>
</dbReference>
<protein>
    <submittedName>
        <fullName evidence="2">Dihydroneopterin aldolase family protein</fullName>
    </submittedName>
</protein>
<gene>
    <name evidence="2" type="ORF">NHE_0475</name>
</gene>
<evidence type="ECO:0000313" key="3">
    <source>
        <dbReference type="Proteomes" id="UP000023755"/>
    </source>
</evidence>
<dbReference type="STRING" id="1286528.NHE_0475"/>
<keyword evidence="3" id="KW-1185">Reference proteome</keyword>
<sequence length="95" mass="10996">MSLGVRDWEKVLKRLVWINLSISSEDLVDYNLVIDLLKNTSSTTKFDYIEELAETLLSDLVKEFSPLEISLEVIKHSLSRLLEHASIQVQYKKES</sequence>
<reference evidence="2 3" key="1">
    <citation type="submission" date="2014-03" db="EMBL/GenBank/DDBJ databases">
        <title>Sequencing and Comparison of Genomes and Transcriptome Profiles of Human Ehrlichiosis Agents.</title>
        <authorList>
            <person name="Lin M."/>
            <person name="Daugherty S.C."/>
            <person name="Nagaraj S."/>
            <person name="Cheng Z."/>
            <person name="Xiong Q."/>
            <person name="Lin F.-Y."/>
            <person name="Sengamalay N."/>
            <person name="Ott S."/>
            <person name="Godinez A."/>
            <person name="Tallon L.J."/>
            <person name="Sadzewicz L."/>
            <person name="Fraser C.M."/>
            <person name="Dunning Hotopp J.C."/>
            <person name="Rikihisa Y."/>
        </authorList>
    </citation>
    <scope>NUCLEOTIDE SEQUENCE [LARGE SCALE GENOMIC DNA]</scope>
    <source>
        <strain evidence="2 3">Oregon</strain>
    </source>
</reference>
<accession>X5GWJ1</accession>
<proteinExistence type="predicted"/>
<dbReference type="Gene3D" id="3.30.1130.10">
    <property type="match status" value="1"/>
</dbReference>
<dbReference type="GO" id="GO:0006760">
    <property type="term" value="P:folic acid-containing compound metabolic process"/>
    <property type="evidence" value="ECO:0007669"/>
    <property type="project" value="InterPro"/>
</dbReference>
<dbReference type="InterPro" id="IPR043133">
    <property type="entry name" value="GTP-CH-I_C/QueF"/>
</dbReference>
<evidence type="ECO:0000259" key="1">
    <source>
        <dbReference type="SMART" id="SM00905"/>
    </source>
</evidence>
<dbReference type="InterPro" id="IPR006157">
    <property type="entry name" value="FolB_dom"/>
</dbReference>
<dbReference type="Pfam" id="PF02152">
    <property type="entry name" value="FolB"/>
    <property type="match status" value="1"/>
</dbReference>
<dbReference type="SUPFAM" id="SSF55620">
    <property type="entry name" value="Tetrahydrobiopterin biosynthesis enzymes-like"/>
    <property type="match status" value="1"/>
</dbReference>
<dbReference type="GO" id="GO:0004150">
    <property type="term" value="F:dihydroneopterin aldolase activity"/>
    <property type="evidence" value="ECO:0007669"/>
    <property type="project" value="InterPro"/>
</dbReference>
<dbReference type="AlphaFoldDB" id="X5GWJ1"/>
<dbReference type="KEGG" id="nhm:NHE_0475"/>
<dbReference type="HOGENOM" id="CLU_184455_0_0_5"/>